<protein>
    <submittedName>
        <fullName evidence="1">Uncharacterized protein</fullName>
    </submittedName>
</protein>
<reference evidence="1" key="1">
    <citation type="submission" date="2018-02" db="EMBL/GenBank/DDBJ databases">
        <title>Rhizophora mucronata_Transcriptome.</title>
        <authorList>
            <person name="Meera S.P."/>
            <person name="Sreeshan A."/>
            <person name="Augustine A."/>
        </authorList>
    </citation>
    <scope>NUCLEOTIDE SEQUENCE</scope>
    <source>
        <tissue evidence="1">Leaf</tissue>
    </source>
</reference>
<organism evidence="1">
    <name type="scientific">Rhizophora mucronata</name>
    <name type="common">Asiatic mangrove</name>
    <dbReference type="NCBI Taxonomy" id="61149"/>
    <lineage>
        <taxon>Eukaryota</taxon>
        <taxon>Viridiplantae</taxon>
        <taxon>Streptophyta</taxon>
        <taxon>Embryophyta</taxon>
        <taxon>Tracheophyta</taxon>
        <taxon>Spermatophyta</taxon>
        <taxon>Magnoliopsida</taxon>
        <taxon>eudicotyledons</taxon>
        <taxon>Gunneridae</taxon>
        <taxon>Pentapetalae</taxon>
        <taxon>rosids</taxon>
        <taxon>fabids</taxon>
        <taxon>Malpighiales</taxon>
        <taxon>Rhizophoraceae</taxon>
        <taxon>Rhizophora</taxon>
    </lineage>
</organism>
<dbReference type="AlphaFoldDB" id="A0A2P2P5R8"/>
<sequence>MNQQPKRGLLQPKRGLSNVYSFLSRWPQLISFPPPVLCFLFSSNRTAHY</sequence>
<evidence type="ECO:0000313" key="1">
    <source>
        <dbReference type="EMBL" id="MBX50116.1"/>
    </source>
</evidence>
<name>A0A2P2P5R8_RHIMU</name>
<proteinExistence type="predicted"/>
<dbReference type="EMBL" id="GGEC01069632">
    <property type="protein sequence ID" value="MBX50116.1"/>
    <property type="molecule type" value="Transcribed_RNA"/>
</dbReference>
<accession>A0A2P2P5R8</accession>